<proteinExistence type="predicted"/>
<protein>
    <recommendedName>
        <fullName evidence="3">Lipoprotein</fullName>
    </recommendedName>
</protein>
<name>A0ABW2MTK6_9FLAO</name>
<reference evidence="2" key="1">
    <citation type="journal article" date="2019" name="Int. J. Syst. Evol. Microbiol.">
        <title>The Global Catalogue of Microorganisms (GCM) 10K type strain sequencing project: providing services to taxonomists for standard genome sequencing and annotation.</title>
        <authorList>
            <consortium name="The Broad Institute Genomics Platform"/>
            <consortium name="The Broad Institute Genome Sequencing Center for Infectious Disease"/>
            <person name="Wu L."/>
            <person name="Ma J."/>
        </authorList>
    </citation>
    <scope>NUCLEOTIDE SEQUENCE [LARGE SCALE GENOMIC DNA]</scope>
    <source>
        <strain evidence="2">CGMCC 1.16306</strain>
    </source>
</reference>
<keyword evidence="2" id="KW-1185">Reference proteome</keyword>
<evidence type="ECO:0008006" key="3">
    <source>
        <dbReference type="Google" id="ProtNLM"/>
    </source>
</evidence>
<sequence>MNKFTTYSILALFIISIVACKEIANETQDINKTDAIETSSEPSATTTHFLEYNGVKIYLPSRYELYSYVKYQSLIDSLLTKQEYKMESYRLNQLTEMDGKLYLFYDQDKKASVSIKATPHIAFTREDAQELLNSISYDNQNLPDRNKLEIEKVSAKFNGTVNQQVFKTVYKFSEKKTKNTWYQTNYTMSSNKKTILLEFTEAQLNDYDSYILKTIF</sequence>
<evidence type="ECO:0000313" key="1">
    <source>
        <dbReference type="EMBL" id="MFC7358267.1"/>
    </source>
</evidence>
<comment type="caution">
    <text evidence="1">The sequence shown here is derived from an EMBL/GenBank/DDBJ whole genome shotgun (WGS) entry which is preliminary data.</text>
</comment>
<dbReference type="RefSeq" id="WP_380218182.1">
    <property type="nucleotide sequence ID" value="NZ_JBHTBN010000006.1"/>
</dbReference>
<dbReference type="EMBL" id="JBHTBN010000006">
    <property type="protein sequence ID" value="MFC7358267.1"/>
    <property type="molecule type" value="Genomic_DNA"/>
</dbReference>
<organism evidence="1 2">
    <name type="scientific">Jejudonia soesokkakensis</name>
    <dbReference type="NCBI Taxonomy" id="1323432"/>
    <lineage>
        <taxon>Bacteria</taxon>
        <taxon>Pseudomonadati</taxon>
        <taxon>Bacteroidota</taxon>
        <taxon>Flavobacteriia</taxon>
        <taxon>Flavobacteriales</taxon>
        <taxon>Flavobacteriaceae</taxon>
        <taxon>Jejudonia</taxon>
    </lineage>
</organism>
<dbReference type="PROSITE" id="PS51257">
    <property type="entry name" value="PROKAR_LIPOPROTEIN"/>
    <property type="match status" value="1"/>
</dbReference>
<dbReference type="Proteomes" id="UP001596415">
    <property type="component" value="Unassembled WGS sequence"/>
</dbReference>
<accession>A0ABW2MTK6</accession>
<gene>
    <name evidence="1" type="ORF">ACFQO1_11245</name>
</gene>
<evidence type="ECO:0000313" key="2">
    <source>
        <dbReference type="Proteomes" id="UP001596415"/>
    </source>
</evidence>